<dbReference type="PRINTS" id="PR01210">
    <property type="entry name" value="GGTRANSPTASE"/>
</dbReference>
<proteinExistence type="predicted"/>
<organism evidence="3 4">
    <name type="scientific">Rehmannia glutinosa</name>
    <name type="common">Chinese foxglove</name>
    <dbReference type="NCBI Taxonomy" id="99300"/>
    <lineage>
        <taxon>Eukaryota</taxon>
        <taxon>Viridiplantae</taxon>
        <taxon>Streptophyta</taxon>
        <taxon>Embryophyta</taxon>
        <taxon>Tracheophyta</taxon>
        <taxon>Spermatophyta</taxon>
        <taxon>Magnoliopsida</taxon>
        <taxon>eudicotyledons</taxon>
        <taxon>Gunneridae</taxon>
        <taxon>Pentapetalae</taxon>
        <taxon>asterids</taxon>
        <taxon>lamiids</taxon>
        <taxon>Lamiales</taxon>
        <taxon>Orobanchaceae</taxon>
        <taxon>Rehmannieae</taxon>
        <taxon>Rehmannia</taxon>
    </lineage>
</organism>
<keyword evidence="2" id="KW-0732">Signal</keyword>
<protein>
    <recommendedName>
        <fullName evidence="1">Glutathione hydrolase</fullName>
        <ecNumber evidence="1">2.3.2.2</ecNumber>
        <ecNumber evidence="1">3.4.19.13</ecNumber>
    </recommendedName>
    <alternativeName>
        <fullName evidence="1">Gamma-glutamyltransferase</fullName>
    </alternativeName>
    <alternativeName>
        <fullName evidence="1">Gamma-glutamyltranspeptidase</fullName>
    </alternativeName>
</protein>
<evidence type="ECO:0000313" key="3">
    <source>
        <dbReference type="EMBL" id="KAK6123448.1"/>
    </source>
</evidence>
<dbReference type="PANTHER" id="PTHR11686">
    <property type="entry name" value="GAMMA GLUTAMYL TRANSPEPTIDASE"/>
    <property type="match status" value="1"/>
</dbReference>
<evidence type="ECO:0000313" key="4">
    <source>
        <dbReference type="Proteomes" id="UP001318860"/>
    </source>
</evidence>
<evidence type="ECO:0000256" key="2">
    <source>
        <dbReference type="SAM" id="SignalP"/>
    </source>
</evidence>
<dbReference type="NCBIfam" id="TIGR00066">
    <property type="entry name" value="g_glut_trans"/>
    <property type="match status" value="1"/>
</dbReference>
<keyword evidence="1" id="KW-0378">Hydrolase</keyword>
<keyword evidence="4" id="KW-1185">Reference proteome</keyword>
<gene>
    <name evidence="3" type="ORF">DH2020_042813</name>
</gene>
<name>A0ABR0ULF0_REHGL</name>
<dbReference type="InterPro" id="IPR043137">
    <property type="entry name" value="GGT_ssub_C"/>
</dbReference>
<keyword evidence="1" id="KW-0012">Acyltransferase</keyword>
<dbReference type="InterPro" id="IPR029055">
    <property type="entry name" value="Ntn_hydrolases_N"/>
</dbReference>
<dbReference type="Gene3D" id="1.10.246.130">
    <property type="match status" value="1"/>
</dbReference>
<dbReference type="InterPro" id="IPR043138">
    <property type="entry name" value="GGT_lsub"/>
</dbReference>
<keyword evidence="1" id="KW-0808">Transferase</keyword>
<reference evidence="3 4" key="1">
    <citation type="journal article" date="2021" name="Comput. Struct. Biotechnol. J.">
        <title>De novo genome assembly of the potent medicinal plant Rehmannia glutinosa using nanopore technology.</title>
        <authorList>
            <person name="Ma L."/>
            <person name="Dong C."/>
            <person name="Song C."/>
            <person name="Wang X."/>
            <person name="Zheng X."/>
            <person name="Niu Y."/>
            <person name="Chen S."/>
            <person name="Feng W."/>
        </authorList>
    </citation>
    <scope>NUCLEOTIDE SEQUENCE [LARGE SCALE GENOMIC DNA]</scope>
    <source>
        <strain evidence="3">DH-2019</strain>
    </source>
</reference>
<dbReference type="Proteomes" id="UP001318860">
    <property type="component" value="Unassembled WGS sequence"/>
</dbReference>
<feature type="chain" id="PRO_5045047583" description="Glutathione hydrolase" evidence="2">
    <location>
        <begin position="20"/>
        <end position="584"/>
    </location>
</feature>
<dbReference type="InterPro" id="IPR000101">
    <property type="entry name" value="GGT_peptidase"/>
</dbReference>
<dbReference type="Pfam" id="PF01019">
    <property type="entry name" value="G_glu_transpept"/>
    <property type="match status" value="1"/>
</dbReference>
<comment type="catalytic activity">
    <reaction evidence="1">
        <text>glutathione + H2O = L-cysteinylglycine + L-glutamate</text>
        <dbReference type="Rhea" id="RHEA:28807"/>
        <dbReference type="ChEBI" id="CHEBI:15377"/>
        <dbReference type="ChEBI" id="CHEBI:29985"/>
        <dbReference type="ChEBI" id="CHEBI:57925"/>
        <dbReference type="ChEBI" id="CHEBI:61694"/>
        <dbReference type="EC" id="3.4.19.13"/>
    </reaction>
</comment>
<feature type="signal peptide" evidence="2">
    <location>
        <begin position="1"/>
        <end position="19"/>
    </location>
</feature>
<evidence type="ECO:0000256" key="1">
    <source>
        <dbReference type="RuleBase" id="RU368068"/>
    </source>
</evidence>
<sequence length="584" mass="63781">MKLLLLLFFCAVCPNSRNGLAILFLPLLFSAFVLKSGHASSRGERVEADQGVVATDETECSKIGKNVLYRGGHAVDAAVAATLCIGVVSPADSGLGGGGFILVRPAKGDAKVFDMRETAPGRASKDMFSKMNETEWKVGPLSIAIPGQLAGLYTIHQQYGKLSWESLVKPAENLARTGFKISQSLFQKMASAESIIMADEELRNVFAPNGELLIEGQTLRLKKLADTLAAIAKQGMKIFYNGSIAESLVEDIRKRHGIVTKEDLQKYRVITREPLVANVLGYKMVTVPPPATGGAMVILILKALSKSNVKDVSFPLLVHRTIEALKYALALRMNLGDPGFVNITKTLNSMISDATAEYVKNHIDDKKTFDPPHYGSKWSQVNDHGTSHICIVDRHRNVVTMTTSINTRWGSKVMSESTGIFLNNQMYDFSIPTSKVRPGAPANFISPFKRPLSSMAPIVLLKGGQVRAVIGSAGGLLIPDAVTQVLVNFFVRKKHVFTAVKAPRFYHRLYPNVLLYENYSSHSGDRYGYCDQTLTELRKKGHNLKQATSGMTTCQFVVQVLEGKKSGQLIAVSDPRKGGFPAGY</sequence>
<comment type="catalytic activity">
    <reaction evidence="1">
        <text>an S-substituted glutathione + H2O = an S-substituted L-cysteinylglycine + L-glutamate</text>
        <dbReference type="Rhea" id="RHEA:59468"/>
        <dbReference type="ChEBI" id="CHEBI:15377"/>
        <dbReference type="ChEBI" id="CHEBI:29985"/>
        <dbReference type="ChEBI" id="CHEBI:90779"/>
        <dbReference type="ChEBI" id="CHEBI:143103"/>
        <dbReference type="EC" id="3.4.19.13"/>
    </reaction>
</comment>
<accession>A0ABR0ULF0</accession>
<dbReference type="Gene3D" id="3.60.20.40">
    <property type="match status" value="1"/>
</dbReference>
<dbReference type="EMBL" id="JABTTQ020002552">
    <property type="protein sequence ID" value="KAK6123448.1"/>
    <property type="molecule type" value="Genomic_DNA"/>
</dbReference>
<comment type="pathway">
    <text evidence="1">Sulfur metabolism; glutathione metabolism.</text>
</comment>
<dbReference type="PANTHER" id="PTHR11686:SF34">
    <property type="entry name" value="GLUTATHIONE HYDROLASE 1-RELATED"/>
    <property type="match status" value="1"/>
</dbReference>
<comment type="catalytic activity">
    <reaction evidence="1">
        <text>an N-terminal (5-L-glutamyl)-[peptide] + an alpha-amino acid = 5-L-glutamyl amino acid + an N-terminal L-alpha-aminoacyl-[peptide]</text>
        <dbReference type="Rhea" id="RHEA:23904"/>
        <dbReference type="Rhea" id="RHEA-COMP:9780"/>
        <dbReference type="Rhea" id="RHEA-COMP:9795"/>
        <dbReference type="ChEBI" id="CHEBI:77644"/>
        <dbReference type="ChEBI" id="CHEBI:78597"/>
        <dbReference type="ChEBI" id="CHEBI:78599"/>
        <dbReference type="ChEBI" id="CHEBI:78608"/>
        <dbReference type="EC" id="2.3.2.2"/>
    </reaction>
</comment>
<comment type="caution">
    <text evidence="3">The sequence shown here is derived from an EMBL/GenBank/DDBJ whole genome shotgun (WGS) entry which is preliminary data.</text>
</comment>
<dbReference type="SUPFAM" id="SSF56235">
    <property type="entry name" value="N-terminal nucleophile aminohydrolases (Ntn hydrolases)"/>
    <property type="match status" value="1"/>
</dbReference>
<comment type="function">
    <text evidence="1">Cleaves the gamma-glutamyl peptide bond of glutathione and glutathione conjugates.</text>
</comment>
<dbReference type="EC" id="3.4.19.13" evidence="1"/>
<dbReference type="EC" id="2.3.2.2" evidence="1"/>